<reference evidence="2 3" key="1">
    <citation type="submission" date="2015-04" db="EMBL/GenBank/DDBJ databases">
        <title>The draft genome sequence of Fusarium langsethiae, a T-2/HT-2 mycotoxin producer.</title>
        <authorList>
            <person name="Lysoe E."/>
            <person name="Divon H.H."/>
            <person name="Terzi V."/>
            <person name="Orru L."/>
            <person name="Lamontanara A."/>
            <person name="Kolseth A.-K."/>
            <person name="Frandsen R.J."/>
            <person name="Nielsen K."/>
            <person name="Thrane U."/>
        </authorList>
    </citation>
    <scope>NUCLEOTIDE SEQUENCE [LARGE SCALE GENOMIC DNA]</scope>
    <source>
        <strain evidence="2 3">Fl201059</strain>
    </source>
</reference>
<dbReference type="EMBL" id="JXCE01000326">
    <property type="protein sequence ID" value="KPA38034.1"/>
    <property type="molecule type" value="Genomic_DNA"/>
</dbReference>
<accession>A0A0N0DCC3</accession>
<proteinExistence type="predicted"/>
<protein>
    <recommendedName>
        <fullName evidence="4">BZIP domain-containing protein</fullName>
    </recommendedName>
</protein>
<feature type="compositionally biased region" description="Polar residues" evidence="1">
    <location>
        <begin position="93"/>
        <end position="103"/>
    </location>
</feature>
<comment type="caution">
    <text evidence="2">The sequence shown here is derived from an EMBL/GenBank/DDBJ whole genome shotgun (WGS) entry which is preliminary data.</text>
</comment>
<organism evidence="2 3">
    <name type="scientific">Fusarium langsethiae</name>
    <dbReference type="NCBI Taxonomy" id="179993"/>
    <lineage>
        <taxon>Eukaryota</taxon>
        <taxon>Fungi</taxon>
        <taxon>Dikarya</taxon>
        <taxon>Ascomycota</taxon>
        <taxon>Pezizomycotina</taxon>
        <taxon>Sordariomycetes</taxon>
        <taxon>Hypocreomycetidae</taxon>
        <taxon>Hypocreales</taxon>
        <taxon>Nectriaceae</taxon>
        <taxon>Fusarium</taxon>
    </lineage>
</organism>
<evidence type="ECO:0000313" key="2">
    <source>
        <dbReference type="EMBL" id="KPA38034.1"/>
    </source>
</evidence>
<dbReference type="CDD" id="cd14688">
    <property type="entry name" value="bZIP_YAP"/>
    <property type="match status" value="1"/>
</dbReference>
<keyword evidence="3" id="KW-1185">Reference proteome</keyword>
<feature type="region of interest" description="Disordered" evidence="1">
    <location>
        <begin position="85"/>
        <end position="106"/>
    </location>
</feature>
<dbReference type="Proteomes" id="UP000037904">
    <property type="component" value="Unassembled WGS sequence"/>
</dbReference>
<name>A0A0N0DCC3_FUSLA</name>
<evidence type="ECO:0000313" key="3">
    <source>
        <dbReference type="Proteomes" id="UP000037904"/>
    </source>
</evidence>
<dbReference type="InterPro" id="IPR052635">
    <property type="entry name" value="Sec_Metab_Biosynth_Reg"/>
</dbReference>
<dbReference type="PANTHER" id="PTHR39607:SF2">
    <property type="entry name" value="BZIP DOMAIN-CONTAINING PROTEIN"/>
    <property type="match status" value="1"/>
</dbReference>
<sequence>MPTLMTQDTYATLPRGFANPGEDWTKISDLTERRRIQNRIAQRIYRDRIKRGSKMAECRASSSDNAGSDDLPQLKIPIVSHDQVAASGDDTGESSIAGTSSKQGYCDVPTSPDVSVQTGANGVTLPSAQYDPYTTAADTYISHKEASSSPLSVYPVAYENHHDGGRAGAYTIPDASFPHMPSGYMPLMNLDTYSTDVNLDSQVIDSSQMPDGLLWDSSCYSESHNRAPSQHFDYSVNYSESETDLFTMAPSVHSSPELLLSPHDSLLGWEPYNDDYPRDIKDGEWLN</sequence>
<gene>
    <name evidence="2" type="ORF">FLAG1_09142</name>
</gene>
<dbReference type="AlphaFoldDB" id="A0A0N0DCC3"/>
<evidence type="ECO:0008006" key="4">
    <source>
        <dbReference type="Google" id="ProtNLM"/>
    </source>
</evidence>
<dbReference type="PANTHER" id="PTHR39607">
    <property type="entry name" value="XANTHOCILLIN BIOSYNTHESIS CLUSTER TRANSCRIPTION FACTOR XANC-RELATED"/>
    <property type="match status" value="1"/>
</dbReference>
<evidence type="ECO:0000256" key="1">
    <source>
        <dbReference type="SAM" id="MobiDB-lite"/>
    </source>
</evidence>